<dbReference type="EMBL" id="GDRN01099890">
    <property type="protein sequence ID" value="JAI58674.1"/>
    <property type="molecule type" value="Transcribed_RNA"/>
</dbReference>
<organism evidence="10">
    <name type="scientific">Scylla olivacea</name>
    <name type="common">Orange mud crab</name>
    <name type="synonym">Cancer olivacea</name>
    <dbReference type="NCBI Taxonomy" id="85551"/>
    <lineage>
        <taxon>Eukaryota</taxon>
        <taxon>Metazoa</taxon>
        <taxon>Ecdysozoa</taxon>
        <taxon>Arthropoda</taxon>
        <taxon>Crustacea</taxon>
        <taxon>Multicrustacea</taxon>
        <taxon>Malacostraca</taxon>
        <taxon>Eumalacostraca</taxon>
        <taxon>Eucarida</taxon>
        <taxon>Decapoda</taxon>
        <taxon>Pleocyemata</taxon>
        <taxon>Brachyura</taxon>
        <taxon>Eubrachyura</taxon>
        <taxon>Portunoidea</taxon>
        <taxon>Portunidae</taxon>
        <taxon>Portuninae</taxon>
        <taxon>Scylla</taxon>
    </lineage>
</organism>
<keyword evidence="7" id="KW-0472">Membrane</keyword>
<keyword evidence="9" id="KW-0735">Signal-anchor</keyword>
<evidence type="ECO:0000256" key="7">
    <source>
        <dbReference type="ARBA" id="ARBA00023136"/>
    </source>
</evidence>
<protein>
    <recommendedName>
        <fullName evidence="9">Carbohydrate sulfotransferase</fullName>
        <ecNumber evidence="9">2.8.2.-</ecNumber>
    </recommendedName>
</protein>
<keyword evidence="5" id="KW-1133">Transmembrane helix</keyword>
<evidence type="ECO:0000256" key="4">
    <source>
        <dbReference type="ARBA" id="ARBA00022692"/>
    </source>
</evidence>
<dbReference type="GO" id="GO:0000139">
    <property type="term" value="C:Golgi membrane"/>
    <property type="evidence" value="ECO:0007669"/>
    <property type="project" value="UniProtKB-SubCell"/>
</dbReference>
<comment type="similarity">
    <text evidence="2 9">Belongs to the sulfotransferase 2 family.</text>
</comment>
<evidence type="ECO:0000256" key="5">
    <source>
        <dbReference type="ARBA" id="ARBA00022989"/>
    </source>
</evidence>
<dbReference type="GO" id="GO:0016051">
    <property type="term" value="P:carbohydrate biosynthetic process"/>
    <property type="evidence" value="ECO:0007669"/>
    <property type="project" value="InterPro"/>
</dbReference>
<name>A0A0P4WCJ1_SCYOL</name>
<dbReference type="EC" id="2.8.2.-" evidence="9"/>
<dbReference type="InterPro" id="IPR018011">
    <property type="entry name" value="Carb_sulfotrans_8-10"/>
</dbReference>
<comment type="subcellular location">
    <subcellularLocation>
        <location evidence="1 9">Golgi apparatus membrane</location>
        <topology evidence="1 9">Single-pass type II membrane protein</topology>
    </subcellularLocation>
</comment>
<evidence type="ECO:0000256" key="8">
    <source>
        <dbReference type="ARBA" id="ARBA00023180"/>
    </source>
</evidence>
<dbReference type="PANTHER" id="PTHR12137:SF63">
    <property type="entry name" value="CARBOHYDRATE SULFOTRANSFERASE"/>
    <property type="match status" value="1"/>
</dbReference>
<dbReference type="GO" id="GO:0008146">
    <property type="term" value="F:sulfotransferase activity"/>
    <property type="evidence" value="ECO:0007669"/>
    <property type="project" value="InterPro"/>
</dbReference>
<keyword evidence="8 9" id="KW-0325">Glycoprotein</keyword>
<keyword evidence="4" id="KW-0812">Transmembrane</keyword>
<evidence type="ECO:0000256" key="3">
    <source>
        <dbReference type="ARBA" id="ARBA00022679"/>
    </source>
</evidence>
<keyword evidence="9" id="KW-0119">Carbohydrate metabolism</keyword>
<reference evidence="10" key="1">
    <citation type="submission" date="2015-09" db="EMBL/GenBank/DDBJ databases">
        <title>Scylla olivacea transcriptome.</title>
        <authorList>
            <person name="Ikhwanuddin M."/>
        </authorList>
    </citation>
    <scope>NUCLEOTIDE SEQUENCE</scope>
</reference>
<keyword evidence="6 9" id="KW-0333">Golgi apparatus</keyword>
<dbReference type="InterPro" id="IPR005331">
    <property type="entry name" value="Sulfotransferase"/>
</dbReference>
<evidence type="ECO:0000256" key="9">
    <source>
        <dbReference type="RuleBase" id="RU364020"/>
    </source>
</evidence>
<evidence type="ECO:0000256" key="1">
    <source>
        <dbReference type="ARBA" id="ARBA00004323"/>
    </source>
</evidence>
<proteinExistence type="inferred from homology"/>
<dbReference type="Pfam" id="PF03567">
    <property type="entry name" value="Sulfotransfer_2"/>
    <property type="match status" value="1"/>
</dbReference>
<evidence type="ECO:0000313" key="10">
    <source>
        <dbReference type="EMBL" id="JAI58674.1"/>
    </source>
</evidence>
<evidence type="ECO:0000256" key="6">
    <source>
        <dbReference type="ARBA" id="ARBA00023034"/>
    </source>
</evidence>
<dbReference type="PANTHER" id="PTHR12137">
    <property type="entry name" value="CARBOHYDRATE SULFOTRANSFERASE"/>
    <property type="match status" value="1"/>
</dbReference>
<keyword evidence="3 9" id="KW-0808">Transferase</keyword>
<evidence type="ECO:0000256" key="2">
    <source>
        <dbReference type="ARBA" id="ARBA00006339"/>
    </source>
</evidence>
<dbReference type="AlphaFoldDB" id="A0A0P4WCJ1"/>
<accession>A0A0P4WCJ1</accession>
<sequence>MRVTFKSLVFLAATASFCMVIFNVSSTPRPTQRLHSRIAHITAQDLAAIRHSPDAEGVLPQPIDIPGVLSTSPRILLNVSGVVAAPCGHDCQPPRNKSVETPTLLSDARVPQHQQQQQNTNTEQLCDRACRLNKLGKKGLIRHSMYISRVQVENVTLPGSWTVTSELVDRLSQRQRHVQETCRKYGLDKANRTYQPNAWEFLINEEHNLAWCNVFKAASSTWFYNFNLLAGFSEFELLHTKESPVTLARKRYKRPSVEELKKVLNSTHPPLSFMIVRHPFERLISGYRDKILSGNRYYSKLSRTVAKTYQGLASSVKNREWKWPKAGRPSGAKVIATFPQFVQFLLDETSKGNKLDEHWIPMSTFCTPCLVPFDVFAKVETLQEDGNYIIFSSGIKDIIKPKMINRARDGPTKEVASRFLCQLTKEQMEGLIQMYKMDLELFQYDVSKYQECVRESDKTNLTSLGA</sequence>